<dbReference type="InterPro" id="IPR007553">
    <property type="entry name" value="2-thiour_desulf"/>
</dbReference>
<name>A0A1H0RRV8_HALAD</name>
<dbReference type="Proteomes" id="UP000198860">
    <property type="component" value="Unassembled WGS sequence"/>
</dbReference>
<protein>
    <submittedName>
        <fullName evidence="2">Uncharacterized conserved protein YbgA, DUF1722 family</fullName>
    </submittedName>
</protein>
<keyword evidence="3" id="KW-1185">Reference proteome</keyword>
<dbReference type="PANTHER" id="PTHR30087:SF0">
    <property type="entry name" value="INNER MEMBRANE PROTEIN"/>
    <property type="match status" value="1"/>
</dbReference>
<sequence length="322" mass="36976">MRHFPTPKVVVSRCLEFAEVRYNGAVIPDKAVQRMQPHVEFIPVCPEVEIGLGVPREVIRIIDGEEEQLVQPKTGENLTNTMKEFSEGFLNHLTEVDGFLLKNRSPTCGMHDVKVYHSEGNSQVVGKTSGFFAKEILHRHGGLAIEEEGRLKNFTLRHHFLTKLFTLADFREVKKKEGMKGLQQFHARNKYLFMAYHPGTLKKMGQTVANHNHLDFEQVIVVYEPLLHELMSKPAKPSAHVNVCQHIAGYFKRELSKEEKESFQSLLEQYKEEKVPLSAVLSVLNCWVARFQSEYLKQQTYFEPYPMELVEISDSGKGRAYS</sequence>
<gene>
    <name evidence="2" type="ORF">SAMN05421677_11611</name>
</gene>
<dbReference type="STRING" id="240303.SAMN05421677_11611"/>
<dbReference type="InterPro" id="IPR017087">
    <property type="entry name" value="UCP037004"/>
</dbReference>
<feature type="domain" description="DUF1722" evidence="1">
    <location>
        <begin position="190"/>
        <end position="306"/>
    </location>
</feature>
<dbReference type="PIRSF" id="PIRSF037004">
    <property type="entry name" value="UCP037004"/>
    <property type="match status" value="1"/>
</dbReference>
<dbReference type="Pfam" id="PF04463">
    <property type="entry name" value="2-thiour_desulf"/>
    <property type="match status" value="1"/>
</dbReference>
<proteinExistence type="predicted"/>
<evidence type="ECO:0000313" key="2">
    <source>
        <dbReference type="EMBL" id="SDP32197.1"/>
    </source>
</evidence>
<dbReference type="Pfam" id="PF08349">
    <property type="entry name" value="DUF1722"/>
    <property type="match status" value="1"/>
</dbReference>
<reference evidence="3" key="1">
    <citation type="submission" date="2016-10" db="EMBL/GenBank/DDBJ databases">
        <authorList>
            <person name="Varghese N."/>
            <person name="Submissions S."/>
        </authorList>
    </citation>
    <scope>NUCLEOTIDE SEQUENCE [LARGE SCALE GENOMIC DNA]</scope>
    <source>
        <strain evidence="3">CGMCC 1.3703</strain>
    </source>
</reference>
<evidence type="ECO:0000259" key="1">
    <source>
        <dbReference type="Pfam" id="PF08349"/>
    </source>
</evidence>
<dbReference type="EMBL" id="FNIZ01000016">
    <property type="protein sequence ID" value="SDP32197.1"/>
    <property type="molecule type" value="Genomic_DNA"/>
</dbReference>
<dbReference type="AlphaFoldDB" id="A0A1H0RRV8"/>
<accession>A0A1H0RRV8</accession>
<dbReference type="RefSeq" id="WP_089653580.1">
    <property type="nucleotide sequence ID" value="NZ_FNIZ01000016.1"/>
</dbReference>
<dbReference type="InterPro" id="IPR013560">
    <property type="entry name" value="DUF1722"/>
</dbReference>
<organism evidence="2 3">
    <name type="scientific">Halobacillus aidingensis</name>
    <dbReference type="NCBI Taxonomy" id="240303"/>
    <lineage>
        <taxon>Bacteria</taxon>
        <taxon>Bacillati</taxon>
        <taxon>Bacillota</taxon>
        <taxon>Bacilli</taxon>
        <taxon>Bacillales</taxon>
        <taxon>Bacillaceae</taxon>
        <taxon>Halobacillus</taxon>
    </lineage>
</organism>
<dbReference type="PANTHER" id="PTHR30087">
    <property type="entry name" value="INNER MEMBRANE PROTEIN"/>
    <property type="match status" value="1"/>
</dbReference>
<dbReference type="OrthoDB" id="9797779at2"/>
<evidence type="ECO:0000313" key="3">
    <source>
        <dbReference type="Proteomes" id="UP000198860"/>
    </source>
</evidence>